<evidence type="ECO:0000256" key="3">
    <source>
        <dbReference type="ARBA" id="ARBA00022502"/>
    </source>
</evidence>
<comment type="pathway">
    <text evidence="1">Glycolipid biosynthesis; glycosylphosphatidylinositol-anchor biosynthesis.</text>
</comment>
<evidence type="ECO:0000313" key="7">
    <source>
        <dbReference type="Proteomes" id="UP001281410"/>
    </source>
</evidence>
<dbReference type="GO" id="GO:0006508">
    <property type="term" value="P:proteolysis"/>
    <property type="evidence" value="ECO:0007669"/>
    <property type="project" value="InterPro"/>
</dbReference>
<gene>
    <name evidence="6" type="ORF">Dsin_024128</name>
</gene>
<protein>
    <recommendedName>
        <fullName evidence="8">GPI-anchor transamidase</fullName>
    </recommendedName>
</protein>
<dbReference type="Pfam" id="PF01650">
    <property type="entry name" value="Peptidase_C13"/>
    <property type="match status" value="1"/>
</dbReference>
<comment type="similarity">
    <text evidence="2">Belongs to the peptidase C13 family.</text>
</comment>
<dbReference type="PANTHER" id="PTHR48067:SF1">
    <property type="entry name" value="GPI-ANCHOR TRANSAMIDASE"/>
    <property type="match status" value="1"/>
</dbReference>
<dbReference type="EMBL" id="JANJYJ010000007">
    <property type="protein sequence ID" value="KAK3200713.1"/>
    <property type="molecule type" value="Genomic_DNA"/>
</dbReference>
<evidence type="ECO:0000256" key="2">
    <source>
        <dbReference type="ARBA" id="ARBA00009941"/>
    </source>
</evidence>
<keyword evidence="4" id="KW-0732">Signal</keyword>
<dbReference type="GO" id="GO:0042765">
    <property type="term" value="C:GPI-anchor transamidase complex"/>
    <property type="evidence" value="ECO:0007669"/>
    <property type="project" value="InterPro"/>
</dbReference>
<name>A0AAE0A4N0_9ROSI</name>
<evidence type="ECO:0000313" key="6">
    <source>
        <dbReference type="EMBL" id="KAK3200713.1"/>
    </source>
</evidence>
<feature type="active site" description="Nucleophile" evidence="5">
    <location>
        <position position="177"/>
    </location>
</feature>
<dbReference type="AlphaFoldDB" id="A0AAE0A4N0"/>
<evidence type="ECO:0000256" key="1">
    <source>
        <dbReference type="ARBA" id="ARBA00004687"/>
    </source>
</evidence>
<keyword evidence="3" id="KW-0337">GPI-anchor biosynthesis</keyword>
<evidence type="ECO:0000256" key="4">
    <source>
        <dbReference type="ARBA" id="ARBA00022729"/>
    </source>
</evidence>
<dbReference type="PRINTS" id="PR00776">
    <property type="entry name" value="HEMOGLOBNASE"/>
</dbReference>
<sequence length="372" mass="42657">MRTVSQLRPLCTLTTGLSWFALLASGQFNYRHMANTLSLYRTVKRLGIPDERIILMLADDMACNARNKYPAQVFNNENHRLNLYGDNVEVDYRGYEVTVENFLRVLTGRHQTAVPRSKRLLSDEGSHILLYMTGHGGDEFLKFQDSEELQSHDLADAVKQMKEKRRFKELLIMVDTCQAATLFSQLQSPGVLAIGSSKKGENSYSHHLDSDVGVSVVDRFTYYTLAFFEKLNMYDNASLSSLFTSYNPNLLMSNTYYRTDLYQRDLEEAPVTTFFGSVMETIHTDSAYRILSRRNSQKVKMPLQQSVDQDERRSLINSKVQDQTSDKTKECPFTRLLNSFHNKIDNIENVDSLVNYGLVIMLPVLVISTWIS</sequence>
<dbReference type="PANTHER" id="PTHR48067">
    <property type="entry name" value="GPI-ANCHOR TRANSAMIDASE"/>
    <property type="match status" value="1"/>
</dbReference>
<dbReference type="InterPro" id="IPR028361">
    <property type="entry name" value="GPI_transamidase"/>
</dbReference>
<evidence type="ECO:0000256" key="5">
    <source>
        <dbReference type="PIRSR" id="PIRSR019663-1"/>
    </source>
</evidence>
<reference evidence="6" key="1">
    <citation type="journal article" date="2023" name="Plant J.">
        <title>Genome sequences and population genomics provide insights into the demographic history, inbreeding, and mutation load of two 'living fossil' tree species of Dipteronia.</title>
        <authorList>
            <person name="Feng Y."/>
            <person name="Comes H.P."/>
            <person name="Chen J."/>
            <person name="Zhu S."/>
            <person name="Lu R."/>
            <person name="Zhang X."/>
            <person name="Li P."/>
            <person name="Qiu J."/>
            <person name="Olsen K.M."/>
            <person name="Qiu Y."/>
        </authorList>
    </citation>
    <scope>NUCLEOTIDE SEQUENCE</scope>
    <source>
        <strain evidence="6">NBL</strain>
    </source>
</reference>
<dbReference type="PIRSF" id="PIRSF019663">
    <property type="entry name" value="Legumain"/>
    <property type="match status" value="1"/>
</dbReference>
<dbReference type="PIRSF" id="PIRSF500138">
    <property type="entry name" value="GPI8"/>
    <property type="match status" value="1"/>
</dbReference>
<accession>A0AAE0A4N0</accession>
<dbReference type="FunFam" id="3.40.50.1460:FF:000010">
    <property type="entry name" value="putative GPI-anchor transamidase"/>
    <property type="match status" value="1"/>
</dbReference>
<dbReference type="GO" id="GO:0006506">
    <property type="term" value="P:GPI anchor biosynthetic process"/>
    <property type="evidence" value="ECO:0007669"/>
    <property type="project" value="UniProtKB-KW"/>
</dbReference>
<comment type="caution">
    <text evidence="6">The sequence shown here is derived from an EMBL/GenBank/DDBJ whole genome shotgun (WGS) entry which is preliminary data.</text>
</comment>
<feature type="active site" evidence="5">
    <location>
        <position position="135"/>
    </location>
</feature>
<dbReference type="GO" id="GO:0016255">
    <property type="term" value="P:attachment of GPI anchor to protein"/>
    <property type="evidence" value="ECO:0007669"/>
    <property type="project" value="InterPro"/>
</dbReference>
<evidence type="ECO:0008006" key="8">
    <source>
        <dbReference type="Google" id="ProtNLM"/>
    </source>
</evidence>
<dbReference type="InterPro" id="IPR001096">
    <property type="entry name" value="Peptidase_C13"/>
</dbReference>
<dbReference type="Gene3D" id="3.40.50.1460">
    <property type="match status" value="1"/>
</dbReference>
<dbReference type="Proteomes" id="UP001281410">
    <property type="component" value="Unassembled WGS sequence"/>
</dbReference>
<dbReference type="GO" id="GO:0003923">
    <property type="term" value="F:GPI-anchor transamidase activity"/>
    <property type="evidence" value="ECO:0007669"/>
    <property type="project" value="InterPro"/>
</dbReference>
<keyword evidence="7" id="KW-1185">Reference proteome</keyword>
<proteinExistence type="inferred from homology"/>
<organism evidence="6 7">
    <name type="scientific">Dipteronia sinensis</name>
    <dbReference type="NCBI Taxonomy" id="43782"/>
    <lineage>
        <taxon>Eukaryota</taxon>
        <taxon>Viridiplantae</taxon>
        <taxon>Streptophyta</taxon>
        <taxon>Embryophyta</taxon>
        <taxon>Tracheophyta</taxon>
        <taxon>Spermatophyta</taxon>
        <taxon>Magnoliopsida</taxon>
        <taxon>eudicotyledons</taxon>
        <taxon>Gunneridae</taxon>
        <taxon>Pentapetalae</taxon>
        <taxon>rosids</taxon>
        <taxon>malvids</taxon>
        <taxon>Sapindales</taxon>
        <taxon>Sapindaceae</taxon>
        <taxon>Hippocastanoideae</taxon>
        <taxon>Acereae</taxon>
        <taxon>Dipteronia</taxon>
    </lineage>
</organism>